<dbReference type="RefSeq" id="WP_020195778.1">
    <property type="nucleotide sequence ID" value="NZ_BAOH01000028.1"/>
</dbReference>
<organism evidence="1 2">
    <name type="scientific">Vibrio owensii CAIM 1854 = LMG 25443</name>
    <dbReference type="NCBI Taxonomy" id="1229493"/>
    <lineage>
        <taxon>Bacteria</taxon>
        <taxon>Pseudomonadati</taxon>
        <taxon>Pseudomonadota</taxon>
        <taxon>Gammaproteobacteria</taxon>
        <taxon>Vibrionales</taxon>
        <taxon>Vibrionaceae</taxon>
        <taxon>Vibrio</taxon>
    </lineage>
</organism>
<dbReference type="EMBL" id="JPRD01000031">
    <property type="protein sequence ID" value="KIF51620.1"/>
    <property type="molecule type" value="Genomic_DNA"/>
</dbReference>
<name>A0A0C1Z3H7_9VIBR</name>
<dbReference type="AlphaFoldDB" id="A0A0C1Z3H7"/>
<proteinExistence type="predicted"/>
<dbReference type="PATRIC" id="fig|1229493.5.peg.2962"/>
<evidence type="ECO:0000313" key="1">
    <source>
        <dbReference type="EMBL" id="KIF51620.1"/>
    </source>
</evidence>
<accession>A0A0C1Z3H7</accession>
<dbReference type="Proteomes" id="UP000031586">
    <property type="component" value="Unassembled WGS sequence"/>
</dbReference>
<sequence length="157" mass="18446">MIHNVLSAYYGEIYGIAFFNHYLSHYAQSEQQTLWQILIEVEELTAEKLRPVLLTNGMDIESRHQEMLDKGLADATKWIGLPWQELVATLLKWVEPYEVKYREWHEEVKDSQQYSTAEQEAIELIADHETAIYHCWQQYHTGESGLPALNAFLAKYR</sequence>
<gene>
    <name evidence="1" type="ORF">H735_18255</name>
</gene>
<evidence type="ECO:0000313" key="2">
    <source>
        <dbReference type="Proteomes" id="UP000031586"/>
    </source>
</evidence>
<reference evidence="1 2" key="1">
    <citation type="submission" date="2014-07" db="EMBL/GenBank/DDBJ databases">
        <title>Unique and conserved regions in Vibrio harveyi and related species in comparison with the shrimp pathogen Vibrio harveyi CAIM 1792.</title>
        <authorList>
            <person name="Espinoza-Valles I."/>
            <person name="Vora G."/>
            <person name="Leekitcharoenphon P."/>
            <person name="Ussery D."/>
            <person name="Hoj L."/>
            <person name="Gomez-Gil B."/>
        </authorList>
    </citation>
    <scope>NUCLEOTIDE SEQUENCE [LARGE SCALE GENOMIC DNA]</scope>
    <source>
        <strain evidence="2">CAIM 1854 / LMG 25443</strain>
    </source>
</reference>
<comment type="caution">
    <text evidence="1">The sequence shown here is derived from an EMBL/GenBank/DDBJ whole genome shotgun (WGS) entry which is preliminary data.</text>
</comment>
<protein>
    <submittedName>
        <fullName evidence="1">Uncharacterized protein</fullName>
    </submittedName>
</protein>